<reference evidence="1 2" key="2">
    <citation type="submission" date="2018-08" db="EMBL/GenBank/DDBJ databases">
        <authorList>
            <person name="Laetsch R D."/>
            <person name="Stevens L."/>
            <person name="Kumar S."/>
            <person name="Blaxter L. M."/>
        </authorList>
    </citation>
    <scope>NUCLEOTIDE SEQUENCE [LARGE SCALE GENOMIC DNA]</scope>
</reference>
<name>A0A182EKX6_ONCOC</name>
<organism evidence="3">
    <name type="scientific">Onchocerca ochengi</name>
    <name type="common">Filarial nematode worm</name>
    <dbReference type="NCBI Taxonomy" id="42157"/>
    <lineage>
        <taxon>Eukaryota</taxon>
        <taxon>Metazoa</taxon>
        <taxon>Ecdysozoa</taxon>
        <taxon>Nematoda</taxon>
        <taxon>Chromadorea</taxon>
        <taxon>Rhabditida</taxon>
        <taxon>Spirurina</taxon>
        <taxon>Spiruromorpha</taxon>
        <taxon>Filarioidea</taxon>
        <taxon>Onchocercidae</taxon>
        <taxon>Onchocerca</taxon>
    </lineage>
</organism>
<gene>
    <name evidence="1" type="ORF">NOO_LOCUS8765</name>
</gene>
<dbReference type="WBParaSite" id="nOo.2.0.1.t08765-RA">
    <property type="protein sequence ID" value="nOo.2.0.1.t08765-RA"/>
    <property type="gene ID" value="nOo.2.0.1.g08765"/>
</dbReference>
<dbReference type="AlphaFoldDB" id="A0A182EKX6"/>
<reference evidence="3" key="1">
    <citation type="submission" date="2016-06" db="UniProtKB">
        <authorList>
            <consortium name="WormBaseParasite"/>
        </authorList>
    </citation>
    <scope>IDENTIFICATION</scope>
</reference>
<protein>
    <submittedName>
        <fullName evidence="3">Beta-ketoacyl-[acyl-carrier-protein] synthase I</fullName>
    </submittedName>
</protein>
<evidence type="ECO:0000313" key="2">
    <source>
        <dbReference type="Proteomes" id="UP000271087"/>
    </source>
</evidence>
<proteinExistence type="predicted"/>
<dbReference type="STRING" id="42157.A0A182EKX6"/>
<sequence length="81" mass="8962">MAPLSGGTTSHVPAAYHKTRLVSQMVTQEQILAAPKINVRHFVEIITSPTFPEQESKEWVVQHQNLAIQNIMAIVSIAIKS</sequence>
<dbReference type="EMBL" id="UYRW01003846">
    <property type="protein sequence ID" value="VDM91658.1"/>
    <property type="molecule type" value="Genomic_DNA"/>
</dbReference>
<dbReference type="Proteomes" id="UP000271087">
    <property type="component" value="Unassembled WGS sequence"/>
</dbReference>
<evidence type="ECO:0000313" key="3">
    <source>
        <dbReference type="WBParaSite" id="nOo.2.0.1.t08765-RA"/>
    </source>
</evidence>
<keyword evidence="2" id="KW-1185">Reference proteome</keyword>
<accession>A0A182EKX6</accession>
<evidence type="ECO:0000313" key="1">
    <source>
        <dbReference type="EMBL" id="VDM91658.1"/>
    </source>
</evidence>